<dbReference type="AlphaFoldDB" id="A0A6G0WER9"/>
<evidence type="ECO:0000256" key="1">
    <source>
        <dbReference type="ARBA" id="ARBA00011764"/>
    </source>
</evidence>
<dbReference type="InterPro" id="IPR028002">
    <property type="entry name" value="Myb_DNA-bind_5"/>
</dbReference>
<protein>
    <recommendedName>
        <fullName evidence="2">Regulatory protein zeste</fullName>
    </recommendedName>
</protein>
<feature type="domain" description="Myb/SANT-like DNA-binding" evidence="6">
    <location>
        <begin position="8"/>
        <end position="66"/>
    </location>
</feature>
<evidence type="ECO:0000256" key="3">
    <source>
        <dbReference type="ARBA" id="ARBA00023015"/>
    </source>
</evidence>
<evidence type="ECO:0000256" key="2">
    <source>
        <dbReference type="ARBA" id="ARBA00016807"/>
    </source>
</evidence>
<reference evidence="7 8" key="1">
    <citation type="submission" date="2019-08" db="EMBL/GenBank/DDBJ databases">
        <title>Whole genome of Aphis craccivora.</title>
        <authorList>
            <person name="Voronova N.V."/>
            <person name="Shulinski R.S."/>
            <person name="Bandarenka Y.V."/>
            <person name="Zhorov D.G."/>
            <person name="Warner D."/>
        </authorList>
    </citation>
    <scope>NUCLEOTIDE SEQUENCE [LARGE SCALE GENOMIC DNA]</scope>
    <source>
        <strain evidence="7">180601</strain>
        <tissue evidence="7">Whole Body</tissue>
    </source>
</reference>
<evidence type="ECO:0000313" key="8">
    <source>
        <dbReference type="Proteomes" id="UP000478052"/>
    </source>
</evidence>
<keyword evidence="3" id="KW-0805">Transcription regulation</keyword>
<dbReference type="OrthoDB" id="6437871at2759"/>
<accession>A0A6G0WER9</accession>
<comment type="caution">
    <text evidence="7">The sequence shown here is derived from an EMBL/GenBank/DDBJ whole genome shotgun (WGS) entry which is preliminary data.</text>
</comment>
<organism evidence="7 8">
    <name type="scientific">Aphis craccivora</name>
    <name type="common">Cowpea aphid</name>
    <dbReference type="NCBI Taxonomy" id="307492"/>
    <lineage>
        <taxon>Eukaryota</taxon>
        <taxon>Metazoa</taxon>
        <taxon>Ecdysozoa</taxon>
        <taxon>Arthropoda</taxon>
        <taxon>Hexapoda</taxon>
        <taxon>Insecta</taxon>
        <taxon>Pterygota</taxon>
        <taxon>Neoptera</taxon>
        <taxon>Paraneoptera</taxon>
        <taxon>Hemiptera</taxon>
        <taxon>Sternorrhyncha</taxon>
        <taxon>Aphidomorpha</taxon>
        <taxon>Aphidoidea</taxon>
        <taxon>Aphididae</taxon>
        <taxon>Aphidini</taxon>
        <taxon>Aphis</taxon>
        <taxon>Aphis</taxon>
    </lineage>
</organism>
<dbReference type="EMBL" id="VUJU01008833">
    <property type="protein sequence ID" value="KAF0725189.1"/>
    <property type="molecule type" value="Genomic_DNA"/>
</dbReference>
<evidence type="ECO:0000259" key="6">
    <source>
        <dbReference type="Pfam" id="PF13873"/>
    </source>
</evidence>
<gene>
    <name evidence="7" type="ORF">FWK35_00029198</name>
</gene>
<comment type="function">
    <text evidence="5">Involved in transvection phenomena (= synapsis-dependent gene expression), where the synaptic pairing of chromosomes carrying genes with which zeste interacts influences the expression of these genes. Zeste binds to DNA and stimulates transcription from a nearby promoter.</text>
</comment>
<evidence type="ECO:0000256" key="5">
    <source>
        <dbReference type="ARBA" id="ARBA00025466"/>
    </source>
</evidence>
<dbReference type="Proteomes" id="UP000478052">
    <property type="component" value="Unassembled WGS sequence"/>
</dbReference>
<sequence>MADFFILNRKLIENKFSDWFTFEHGERLWNELCELLNASGKAQNDVKKWKKASTWDNLKRTIKDKAAIAKRKSLKTRNQPSTIILSPLESKIADIIWEVLISGDPIVHEISINQAETNVPLNSVSPDKNPSSFNWNTVNAHNNSIDTDLILPENVPLKQNIAQKKASRKYTDAFESGPSNEEMIKQQKNLANSTVNQAVQMERIALALEERNVIERERNIILEQKYSKKYQHTHSPLNIDDEDVSVIGINDLE</sequence>
<dbReference type="Pfam" id="PF13873">
    <property type="entry name" value="Myb_DNA-bind_5"/>
    <property type="match status" value="1"/>
</dbReference>
<proteinExistence type="predicted"/>
<keyword evidence="4" id="KW-0804">Transcription</keyword>
<comment type="subunit">
    <text evidence="1">Self-associates forming complexes of several hundred monomers.</text>
</comment>
<keyword evidence="8" id="KW-1185">Reference proteome</keyword>
<evidence type="ECO:0000256" key="4">
    <source>
        <dbReference type="ARBA" id="ARBA00023163"/>
    </source>
</evidence>
<name>A0A6G0WER9_APHCR</name>
<evidence type="ECO:0000313" key="7">
    <source>
        <dbReference type="EMBL" id="KAF0725189.1"/>
    </source>
</evidence>